<dbReference type="InterPro" id="IPR017937">
    <property type="entry name" value="Thioredoxin_CS"/>
</dbReference>
<dbReference type="InterPro" id="IPR013766">
    <property type="entry name" value="Thioredoxin_domain"/>
</dbReference>
<evidence type="ECO:0000256" key="3">
    <source>
        <dbReference type="SAM" id="SignalP"/>
    </source>
</evidence>
<keyword evidence="2" id="KW-0676">Redox-active center</keyword>
<evidence type="ECO:0000313" key="7">
    <source>
        <dbReference type="Proteomes" id="UP000183788"/>
    </source>
</evidence>
<feature type="chain" id="PRO_5012927637" evidence="3">
    <location>
        <begin position="22"/>
        <end position="444"/>
    </location>
</feature>
<feature type="signal peptide" evidence="3">
    <location>
        <begin position="1"/>
        <end position="21"/>
    </location>
</feature>
<dbReference type="PROSITE" id="PS00194">
    <property type="entry name" value="THIOREDOXIN_1"/>
    <property type="match status" value="1"/>
</dbReference>
<reference evidence="6 8" key="2">
    <citation type="submission" date="2023-11" db="EMBL/GenBank/DDBJ databases">
        <title>MicrobeMod: A computational toolkit for identifying prokaryotic methylation and restriction-modification with nanopore sequencing.</title>
        <authorList>
            <person name="Crits-Christoph A."/>
            <person name="Kang S.C."/>
            <person name="Lee H."/>
            <person name="Ostrov N."/>
        </authorList>
    </citation>
    <scope>NUCLEOTIDE SEQUENCE [LARGE SCALE GENOMIC DNA]</scope>
    <source>
        <strain evidence="6 8">ATCC 23090</strain>
    </source>
</reference>
<gene>
    <name evidence="5" type="ORF">SAMN05661012_06716</name>
    <name evidence="6" type="ORF">SR876_25395</name>
</gene>
<keyword evidence="1 3" id="KW-0732">Signal</keyword>
<proteinExistence type="predicted"/>
<evidence type="ECO:0000256" key="2">
    <source>
        <dbReference type="ARBA" id="ARBA00023284"/>
    </source>
</evidence>
<dbReference type="RefSeq" id="WP_072366745.1">
    <property type="nucleotide sequence ID" value="NZ_CP139972.1"/>
</dbReference>
<name>A0A1K1T372_9BACT</name>
<dbReference type="Proteomes" id="UP000183788">
    <property type="component" value="Unassembled WGS sequence"/>
</dbReference>
<dbReference type="Pfam" id="PF13899">
    <property type="entry name" value="Thioredoxin_7"/>
    <property type="match status" value="1"/>
</dbReference>
<dbReference type="InterPro" id="IPR036249">
    <property type="entry name" value="Thioredoxin-like_sf"/>
</dbReference>
<dbReference type="Proteomes" id="UP001326715">
    <property type="component" value="Chromosome"/>
</dbReference>
<dbReference type="EMBL" id="CP140154">
    <property type="protein sequence ID" value="WQG88266.1"/>
    <property type="molecule type" value="Genomic_DNA"/>
</dbReference>
<accession>A0A1K1T372</accession>
<sequence>MHKKLTLFTLVLLVISNCLLSQGKKGINFDDKLSWDTIKEKAKRENKYIFVDCFATWCGPCKMMDENVYSNAELGEEFDKNFISIKLQMDKNPADNEYTRSWYSIAENFQKEYHLVGYPSLLFFSPKGNLVHRGVGYKSKEALIALSRDAVNPNTQYVGLKKNYKVGKIAKSKDVNALIDIAIENGDKEFAEEVAVKYKKDFIDKLSMDQLCTIDNLIFIKKHSNLVNSQDLVFSLFRNSPSRCDSLLPGLAKAVINLVVEKEEITPRLNYKDPRLTNWQLIGSNINRKYGKDIAEKLVPNARMNFAFETKNWKEYANLKDRELLNNDFPVNDSSLYAWNLNIAAWNTYLVCDDSTVLAKALSWSDRSMQILSAMKADSAEQYLDTKARILYKLGHISKALENEQKAIEVGMRKAQKSGGGKSIFYNEFSAVLEKMKNGESISN</sequence>
<dbReference type="EMBL" id="FPIZ01000060">
    <property type="protein sequence ID" value="SFW91026.1"/>
    <property type="molecule type" value="Genomic_DNA"/>
</dbReference>
<dbReference type="STRING" id="1004.SAMN05661012_06716"/>
<reference evidence="5 7" key="1">
    <citation type="submission" date="2016-11" db="EMBL/GenBank/DDBJ databases">
        <authorList>
            <person name="Jaros S."/>
            <person name="Januszkiewicz K."/>
            <person name="Wedrychowicz H."/>
        </authorList>
    </citation>
    <scope>NUCLEOTIDE SEQUENCE [LARGE SCALE GENOMIC DNA]</scope>
    <source>
        <strain evidence="5 7">DSM 784</strain>
    </source>
</reference>
<evidence type="ECO:0000259" key="4">
    <source>
        <dbReference type="PROSITE" id="PS51352"/>
    </source>
</evidence>
<evidence type="ECO:0000313" key="5">
    <source>
        <dbReference type="EMBL" id="SFW91026.1"/>
    </source>
</evidence>
<evidence type="ECO:0000313" key="6">
    <source>
        <dbReference type="EMBL" id="WQG88266.1"/>
    </source>
</evidence>
<evidence type="ECO:0000313" key="8">
    <source>
        <dbReference type="Proteomes" id="UP001326715"/>
    </source>
</evidence>
<keyword evidence="8" id="KW-1185">Reference proteome</keyword>
<dbReference type="PANTHER" id="PTHR15337:SF11">
    <property type="entry name" value="THIOREDOXIN DOMAIN-CONTAINING PROTEIN"/>
    <property type="match status" value="1"/>
</dbReference>
<feature type="domain" description="Thioredoxin" evidence="4">
    <location>
        <begin position="20"/>
        <end position="156"/>
    </location>
</feature>
<dbReference type="PANTHER" id="PTHR15337">
    <property type="entry name" value="ANTERIOR GRADIENT PROTEIN-RELATED"/>
    <property type="match status" value="1"/>
</dbReference>
<protein>
    <submittedName>
        <fullName evidence="6">Thioredoxin family protein</fullName>
    </submittedName>
    <submittedName>
        <fullName evidence="5">Thioredoxin-like</fullName>
    </submittedName>
</protein>
<dbReference type="AlphaFoldDB" id="A0A1K1T372"/>
<dbReference type="SUPFAM" id="SSF52833">
    <property type="entry name" value="Thioredoxin-like"/>
    <property type="match status" value="1"/>
</dbReference>
<dbReference type="OrthoDB" id="120730at2"/>
<evidence type="ECO:0000256" key="1">
    <source>
        <dbReference type="ARBA" id="ARBA00022729"/>
    </source>
</evidence>
<organism evidence="5 7">
    <name type="scientific">Chitinophaga sancti</name>
    <dbReference type="NCBI Taxonomy" id="1004"/>
    <lineage>
        <taxon>Bacteria</taxon>
        <taxon>Pseudomonadati</taxon>
        <taxon>Bacteroidota</taxon>
        <taxon>Chitinophagia</taxon>
        <taxon>Chitinophagales</taxon>
        <taxon>Chitinophagaceae</taxon>
        <taxon>Chitinophaga</taxon>
    </lineage>
</organism>
<dbReference type="PROSITE" id="PS51352">
    <property type="entry name" value="THIOREDOXIN_2"/>
    <property type="match status" value="1"/>
</dbReference>
<dbReference type="InterPro" id="IPR051099">
    <property type="entry name" value="AGR/TXD"/>
</dbReference>
<dbReference type="Gene3D" id="3.40.30.10">
    <property type="entry name" value="Glutaredoxin"/>
    <property type="match status" value="1"/>
</dbReference>